<dbReference type="InterPro" id="IPR051680">
    <property type="entry name" value="ATP-dep_Glu-Cys_Ligase-2"/>
</dbReference>
<proteinExistence type="predicted"/>
<evidence type="ECO:0000259" key="1">
    <source>
        <dbReference type="Pfam" id="PF04168"/>
    </source>
</evidence>
<dbReference type="InterPro" id="IPR007296">
    <property type="entry name" value="DUF403"/>
</dbReference>
<name>A0ABS7H6E0_9HYPH</name>
<organism evidence="2 3">
    <name type="scientific">Rhizobium herbae</name>
    <dbReference type="NCBI Taxonomy" id="508661"/>
    <lineage>
        <taxon>Bacteria</taxon>
        <taxon>Pseudomonadati</taxon>
        <taxon>Pseudomonadota</taxon>
        <taxon>Alphaproteobacteria</taxon>
        <taxon>Hyphomicrobiales</taxon>
        <taxon>Rhizobiaceae</taxon>
        <taxon>Rhizobium/Agrobacterium group</taxon>
        <taxon>Rhizobium</taxon>
    </lineage>
</organism>
<sequence length="312" mass="35604">MLGRTANGLYWMFRYIERAENSARLIDAGLRMSLTRSQASEDDWDGVLQSSGVRDIYDDLYEKLSSADAIDFLLRDRANPSSVMSCIDAGRNNARMVRTALTRETWEATNECWLDLKAMLARRVKAADLPEAIDAIKRKTGLIRGAFHGTMLRNEIFNFSRIGTFIERADNTARILDVKYYVLLPAVSQVGSSIDNVQWESILRSVSAHRSYGWVYEAEYKPSHIADFLILNGRMPRSLAYCYEKIVSNLGYLAREYGESHAAHATAEETLTSLRNHSIKDVMDQGLHEYIENFISHNNRLGQEISDGYRFY</sequence>
<gene>
    <name evidence="2" type="ORF">JNB71_05730</name>
</gene>
<reference evidence="2 3" key="1">
    <citation type="journal article" date="2021" name="MBio">
        <title>Poor Competitiveness of Bradyrhizobium in Pigeon Pea Root Colonization in Indian Soils.</title>
        <authorList>
            <person name="Chalasani D."/>
            <person name="Basu A."/>
            <person name="Pullabhotla S.V.S.R.N."/>
            <person name="Jorrin B."/>
            <person name="Neal A.L."/>
            <person name="Poole P.S."/>
            <person name="Podile A.R."/>
            <person name="Tkacz A."/>
        </authorList>
    </citation>
    <scope>NUCLEOTIDE SEQUENCE [LARGE SCALE GENOMIC DNA]</scope>
    <source>
        <strain evidence="2 3">HU44</strain>
    </source>
</reference>
<comment type="caution">
    <text evidence="2">The sequence shown here is derived from an EMBL/GenBank/DDBJ whole genome shotgun (WGS) entry which is preliminary data.</text>
</comment>
<dbReference type="EMBL" id="JAEUAO010000001">
    <property type="protein sequence ID" value="MBW9062813.1"/>
    <property type="molecule type" value="Genomic_DNA"/>
</dbReference>
<protein>
    <submittedName>
        <fullName evidence="2">Alpha-E domain-containing protein</fullName>
    </submittedName>
</protein>
<dbReference type="RefSeq" id="WP_220370831.1">
    <property type="nucleotide sequence ID" value="NZ_JAEUAO010000001.1"/>
</dbReference>
<dbReference type="PANTHER" id="PTHR34595:SF7">
    <property type="entry name" value="SLL1039 PROTEIN"/>
    <property type="match status" value="1"/>
</dbReference>
<evidence type="ECO:0000313" key="2">
    <source>
        <dbReference type="EMBL" id="MBW9062813.1"/>
    </source>
</evidence>
<evidence type="ECO:0000313" key="3">
    <source>
        <dbReference type="Proteomes" id="UP000757604"/>
    </source>
</evidence>
<accession>A0ABS7H6E0</accession>
<dbReference type="Proteomes" id="UP000757604">
    <property type="component" value="Unassembled WGS sequence"/>
</dbReference>
<dbReference type="Pfam" id="PF04168">
    <property type="entry name" value="Alpha-E"/>
    <property type="match status" value="1"/>
</dbReference>
<keyword evidence="3" id="KW-1185">Reference proteome</keyword>
<feature type="domain" description="DUF403" evidence="1">
    <location>
        <begin position="1"/>
        <end position="309"/>
    </location>
</feature>
<dbReference type="PANTHER" id="PTHR34595">
    <property type="entry name" value="BLR5612 PROTEIN"/>
    <property type="match status" value="1"/>
</dbReference>